<proteinExistence type="predicted"/>
<comment type="caution">
    <text evidence="1">The sequence shown here is derived from an EMBL/GenBank/DDBJ whole genome shotgun (WGS) entry which is preliminary data.</text>
</comment>
<gene>
    <name evidence="1" type="ORF">GCWU000325_01245</name>
</gene>
<name>C9LGA3_9BACT</name>
<accession>C9LGA3</accession>
<reference evidence="1" key="1">
    <citation type="submission" date="2009-09" db="EMBL/GenBank/DDBJ databases">
        <authorList>
            <person name="Weinstock G."/>
            <person name="Sodergren E."/>
            <person name="Clifton S."/>
            <person name="Fulton L."/>
            <person name="Fulton B."/>
            <person name="Courtney L."/>
            <person name="Fronick C."/>
            <person name="Harrison M."/>
            <person name="Strong C."/>
            <person name="Farmer C."/>
            <person name="Delahaunty K."/>
            <person name="Markovic C."/>
            <person name="Hall O."/>
            <person name="Minx P."/>
            <person name="Tomlinson C."/>
            <person name="Mitreva M."/>
            <person name="Nelson J."/>
            <person name="Hou S."/>
            <person name="Wollam A."/>
            <person name="Pepin K.H."/>
            <person name="Johnson M."/>
            <person name="Bhonagiri V."/>
            <person name="Nash W.E."/>
            <person name="Warren W."/>
            <person name="Chinwalla A."/>
            <person name="Mardis E.R."/>
            <person name="Wilson R.K."/>
        </authorList>
    </citation>
    <scope>NUCLEOTIDE SEQUENCE [LARGE SCALE GENOMIC DNA]</scope>
    <source>
        <strain evidence="1">ATCC 51259</strain>
    </source>
</reference>
<evidence type="ECO:0000313" key="1">
    <source>
        <dbReference type="EMBL" id="EEX71711.1"/>
    </source>
</evidence>
<dbReference type="AlphaFoldDB" id="C9LGA3"/>
<keyword evidence="2" id="KW-1185">Reference proteome</keyword>
<sequence length="40" mass="4605">MVKEKANYSTRSGPHQSIYILTILHLKAKTLWVNHITAKI</sequence>
<dbReference type="Proteomes" id="UP000003460">
    <property type="component" value="Unassembled WGS sequence"/>
</dbReference>
<organism evidence="1 2">
    <name type="scientific">Alloprevotella tannerae ATCC 51259</name>
    <dbReference type="NCBI Taxonomy" id="626522"/>
    <lineage>
        <taxon>Bacteria</taxon>
        <taxon>Pseudomonadati</taxon>
        <taxon>Bacteroidota</taxon>
        <taxon>Bacteroidia</taxon>
        <taxon>Bacteroidales</taxon>
        <taxon>Prevotellaceae</taxon>
        <taxon>Alloprevotella</taxon>
    </lineage>
</organism>
<dbReference type="EMBL" id="ACIJ02000018">
    <property type="protein sequence ID" value="EEX71711.1"/>
    <property type="molecule type" value="Genomic_DNA"/>
</dbReference>
<protein>
    <submittedName>
        <fullName evidence="1">Uncharacterized protein</fullName>
    </submittedName>
</protein>
<evidence type="ECO:0000313" key="2">
    <source>
        <dbReference type="Proteomes" id="UP000003460"/>
    </source>
</evidence>
<dbReference type="HOGENOM" id="CLU_3294561_0_0_10"/>